<organism evidence="2 3">
    <name type="scientific">Salix dunnii</name>
    <dbReference type="NCBI Taxonomy" id="1413687"/>
    <lineage>
        <taxon>Eukaryota</taxon>
        <taxon>Viridiplantae</taxon>
        <taxon>Streptophyta</taxon>
        <taxon>Embryophyta</taxon>
        <taxon>Tracheophyta</taxon>
        <taxon>Spermatophyta</taxon>
        <taxon>Magnoliopsida</taxon>
        <taxon>eudicotyledons</taxon>
        <taxon>Gunneridae</taxon>
        <taxon>Pentapetalae</taxon>
        <taxon>rosids</taxon>
        <taxon>fabids</taxon>
        <taxon>Malpighiales</taxon>
        <taxon>Salicaceae</taxon>
        <taxon>Saliceae</taxon>
        <taxon>Salix</taxon>
    </lineage>
</organism>
<proteinExistence type="predicted"/>
<dbReference type="EMBL" id="JADGMS010000015">
    <property type="protein sequence ID" value="KAF9668167.1"/>
    <property type="molecule type" value="Genomic_DNA"/>
</dbReference>
<gene>
    <name evidence="2" type="ORF">SADUNF_Sadunf15G0100900</name>
</gene>
<evidence type="ECO:0000313" key="2">
    <source>
        <dbReference type="EMBL" id="KAF9668167.1"/>
    </source>
</evidence>
<keyword evidence="3" id="KW-1185">Reference proteome</keyword>
<reference evidence="2 3" key="1">
    <citation type="submission" date="2020-10" db="EMBL/GenBank/DDBJ databases">
        <title>Plant Genome Project.</title>
        <authorList>
            <person name="Zhang R.-G."/>
        </authorList>
    </citation>
    <scope>NUCLEOTIDE SEQUENCE [LARGE SCALE GENOMIC DNA]</scope>
    <source>
        <strain evidence="2">FAFU-HL-1</strain>
        <tissue evidence="2">Leaf</tissue>
    </source>
</reference>
<dbReference type="AlphaFoldDB" id="A0A835MIW2"/>
<comment type="caution">
    <text evidence="2">The sequence shown here is derived from an EMBL/GenBank/DDBJ whole genome shotgun (WGS) entry which is preliminary data.</text>
</comment>
<dbReference type="Proteomes" id="UP000657918">
    <property type="component" value="Unassembled WGS sequence"/>
</dbReference>
<evidence type="ECO:0000256" key="1">
    <source>
        <dbReference type="SAM" id="MobiDB-lite"/>
    </source>
</evidence>
<sequence>METNSGNYEGMQRHVIGLALPPVVAVKIPKPCHFDKRKGSTERWRRNRDTTTRGSEARTMDIAVKAGYGEESKDFAIQISAFKLYKSI</sequence>
<accession>A0A835MIW2</accession>
<evidence type="ECO:0000313" key="3">
    <source>
        <dbReference type="Proteomes" id="UP000657918"/>
    </source>
</evidence>
<feature type="region of interest" description="Disordered" evidence="1">
    <location>
        <begin position="36"/>
        <end position="55"/>
    </location>
</feature>
<name>A0A835MIW2_9ROSI</name>
<protein>
    <submittedName>
        <fullName evidence="2">Uncharacterized protein</fullName>
    </submittedName>
</protein>